<dbReference type="Gene3D" id="4.10.60.10">
    <property type="entry name" value="Zinc finger, CCHC-type"/>
    <property type="match status" value="1"/>
</dbReference>
<evidence type="ECO:0000313" key="5">
    <source>
        <dbReference type="RefSeq" id="XP_015949493.1"/>
    </source>
</evidence>
<dbReference type="GeneID" id="107474387"/>
<feature type="compositionally biased region" description="Polar residues" evidence="2">
    <location>
        <begin position="254"/>
        <end position="270"/>
    </location>
</feature>
<evidence type="ECO:0000313" key="4">
    <source>
        <dbReference type="Proteomes" id="UP000515211"/>
    </source>
</evidence>
<feature type="domain" description="CCHC-type" evidence="3">
    <location>
        <begin position="234"/>
        <end position="249"/>
    </location>
</feature>
<dbReference type="AlphaFoldDB" id="A0A6P4CDZ3"/>
<keyword evidence="1" id="KW-0862">Zinc</keyword>
<dbReference type="RefSeq" id="XP_015949493.1">
    <property type="nucleotide sequence ID" value="XM_016094007.1"/>
</dbReference>
<dbReference type="PANTHER" id="PTHR34482:SF48">
    <property type="entry name" value="GAG PROTEASE POLYPROTEIN"/>
    <property type="match status" value="1"/>
</dbReference>
<proteinExistence type="predicted"/>
<organism evidence="4 5">
    <name type="scientific">Arachis duranensis</name>
    <name type="common">Wild peanut</name>
    <dbReference type="NCBI Taxonomy" id="130453"/>
    <lineage>
        <taxon>Eukaryota</taxon>
        <taxon>Viridiplantae</taxon>
        <taxon>Streptophyta</taxon>
        <taxon>Embryophyta</taxon>
        <taxon>Tracheophyta</taxon>
        <taxon>Spermatophyta</taxon>
        <taxon>Magnoliopsida</taxon>
        <taxon>eudicotyledons</taxon>
        <taxon>Gunneridae</taxon>
        <taxon>Pentapetalae</taxon>
        <taxon>rosids</taxon>
        <taxon>fabids</taxon>
        <taxon>Fabales</taxon>
        <taxon>Fabaceae</taxon>
        <taxon>Papilionoideae</taxon>
        <taxon>50 kb inversion clade</taxon>
        <taxon>dalbergioids sensu lato</taxon>
        <taxon>Dalbergieae</taxon>
        <taxon>Pterocarpus clade</taxon>
        <taxon>Arachis</taxon>
    </lineage>
</organism>
<keyword evidence="1" id="KW-0863">Zinc-finger</keyword>
<dbReference type="SUPFAM" id="SSF57756">
    <property type="entry name" value="Retrovirus zinc finger-like domains"/>
    <property type="match status" value="1"/>
</dbReference>
<dbReference type="Proteomes" id="UP000515211">
    <property type="component" value="Chromosome 2"/>
</dbReference>
<reference evidence="5" key="2">
    <citation type="submission" date="2025-08" db="UniProtKB">
        <authorList>
            <consortium name="RefSeq"/>
        </authorList>
    </citation>
    <scope>IDENTIFICATION</scope>
    <source>
        <tissue evidence="5">Whole plant</tissue>
    </source>
</reference>
<dbReference type="InterPro" id="IPR001878">
    <property type="entry name" value="Znf_CCHC"/>
</dbReference>
<protein>
    <submittedName>
        <fullName evidence="5">Uncharacterized protein LOC107474387</fullName>
    </submittedName>
</protein>
<feature type="region of interest" description="Disordered" evidence="2">
    <location>
        <begin position="248"/>
        <end position="279"/>
    </location>
</feature>
<evidence type="ECO:0000256" key="2">
    <source>
        <dbReference type="SAM" id="MobiDB-lite"/>
    </source>
</evidence>
<dbReference type="SMART" id="SM00343">
    <property type="entry name" value="ZnF_C2HC"/>
    <property type="match status" value="1"/>
</dbReference>
<gene>
    <name evidence="5" type="primary">LOC107474387</name>
</gene>
<evidence type="ECO:0000259" key="3">
    <source>
        <dbReference type="PROSITE" id="PS50158"/>
    </source>
</evidence>
<name>A0A6P4CDZ3_ARADU</name>
<reference evidence="4" key="1">
    <citation type="journal article" date="2016" name="Nat. Genet.">
        <title>The genome sequences of Arachis duranensis and Arachis ipaensis, the diploid ancestors of cultivated peanut.</title>
        <authorList>
            <person name="Bertioli D.J."/>
            <person name="Cannon S.B."/>
            <person name="Froenicke L."/>
            <person name="Huang G."/>
            <person name="Farmer A.D."/>
            <person name="Cannon E.K."/>
            <person name="Liu X."/>
            <person name="Gao D."/>
            <person name="Clevenger J."/>
            <person name="Dash S."/>
            <person name="Ren L."/>
            <person name="Moretzsohn M.C."/>
            <person name="Shirasawa K."/>
            <person name="Huang W."/>
            <person name="Vidigal B."/>
            <person name="Abernathy B."/>
            <person name="Chu Y."/>
            <person name="Niederhuth C.E."/>
            <person name="Umale P."/>
            <person name="Araujo A.C."/>
            <person name="Kozik A."/>
            <person name="Kim K.D."/>
            <person name="Burow M.D."/>
            <person name="Varshney R.K."/>
            <person name="Wang X."/>
            <person name="Zhang X."/>
            <person name="Barkley N."/>
            <person name="Guimaraes P.M."/>
            <person name="Isobe S."/>
            <person name="Guo B."/>
            <person name="Liao B."/>
            <person name="Stalker H.T."/>
            <person name="Schmitz R.J."/>
            <person name="Scheffler B.E."/>
            <person name="Leal-Bertioli S.C."/>
            <person name="Xun X."/>
            <person name="Jackson S.A."/>
            <person name="Michelmore R."/>
            <person name="Ozias-Akins P."/>
        </authorList>
    </citation>
    <scope>NUCLEOTIDE SEQUENCE [LARGE SCALE GENOMIC DNA]</scope>
    <source>
        <strain evidence="4">cv. V14167</strain>
    </source>
</reference>
<dbReference type="KEGG" id="adu:107474387"/>
<keyword evidence="4" id="KW-1185">Reference proteome</keyword>
<dbReference type="InterPro" id="IPR036875">
    <property type="entry name" value="Znf_CCHC_sf"/>
</dbReference>
<dbReference type="InterPro" id="IPR005162">
    <property type="entry name" value="Retrotrans_gag_dom"/>
</dbReference>
<dbReference type="GO" id="GO:0003676">
    <property type="term" value="F:nucleic acid binding"/>
    <property type="evidence" value="ECO:0007669"/>
    <property type="project" value="InterPro"/>
</dbReference>
<accession>A0A6P4CDZ3</accession>
<dbReference type="Pfam" id="PF03732">
    <property type="entry name" value="Retrotrans_gag"/>
    <property type="match status" value="1"/>
</dbReference>
<keyword evidence="1" id="KW-0479">Metal-binding</keyword>
<dbReference type="PANTHER" id="PTHR34482">
    <property type="entry name" value="DNA DAMAGE-INDUCIBLE PROTEIN 1-LIKE"/>
    <property type="match status" value="1"/>
</dbReference>
<sequence length="279" mass="31764">MERALQAQLALKEQCVEFATYLLTREALHWWQGTRRLLQQGDDPITWDAIQEEFYRKYFLNFSKTAKELELLLLKQGAMSVSEYTDKLEELFRFSRMCQGAPGDFEEWKCIKYEGRLRSDIYSSVGPMEIRTFSRLVNKSRVVEGFVKKAVAERGSHRGPFPQNRGKSFTPRGPPFKWGGFVTQQTQGQNNFRRPNNNNILGRRFGKQPLNEQACARCRSYHPGVPCKAGWSLCYSCGKSGHKASNCPEKQRQGAGTAQQPGRVFTTSSVGVEGSETLI</sequence>
<dbReference type="PROSITE" id="PS50158">
    <property type="entry name" value="ZF_CCHC"/>
    <property type="match status" value="1"/>
</dbReference>
<evidence type="ECO:0000256" key="1">
    <source>
        <dbReference type="PROSITE-ProRule" id="PRU00047"/>
    </source>
</evidence>
<dbReference type="Pfam" id="PF00098">
    <property type="entry name" value="zf-CCHC"/>
    <property type="match status" value="1"/>
</dbReference>
<dbReference type="GO" id="GO:0008270">
    <property type="term" value="F:zinc ion binding"/>
    <property type="evidence" value="ECO:0007669"/>
    <property type="project" value="UniProtKB-KW"/>
</dbReference>